<dbReference type="PANTHER" id="PTHR43406:SF1">
    <property type="entry name" value="TRYPTOPHAN SYNTHASE ALPHA CHAIN, CHLOROPLASTIC"/>
    <property type="match status" value="1"/>
</dbReference>
<proteinExistence type="inferred from homology"/>
<dbReference type="InterPro" id="IPR011060">
    <property type="entry name" value="RibuloseP-bd_barrel"/>
</dbReference>
<evidence type="ECO:0000256" key="1">
    <source>
        <dbReference type="ARBA" id="ARBA00003365"/>
    </source>
</evidence>
<evidence type="ECO:0000313" key="12">
    <source>
        <dbReference type="Proteomes" id="UP000199611"/>
    </source>
</evidence>
<name>A0A1I4U6R5_9BACT</name>
<organism evidence="11 12">
    <name type="scientific">Thermodesulforhabdus norvegica</name>
    <dbReference type="NCBI Taxonomy" id="39841"/>
    <lineage>
        <taxon>Bacteria</taxon>
        <taxon>Pseudomonadati</taxon>
        <taxon>Thermodesulfobacteriota</taxon>
        <taxon>Syntrophobacteria</taxon>
        <taxon>Syntrophobacterales</taxon>
        <taxon>Thermodesulforhabdaceae</taxon>
        <taxon>Thermodesulforhabdus</taxon>
    </lineage>
</organism>
<comment type="similarity">
    <text evidence="9 10">Belongs to the TrpA family.</text>
</comment>
<dbReference type="FunFam" id="3.20.20.70:FF:000037">
    <property type="entry name" value="Tryptophan synthase alpha chain"/>
    <property type="match status" value="1"/>
</dbReference>
<dbReference type="Pfam" id="PF00290">
    <property type="entry name" value="Trp_syntA"/>
    <property type="match status" value="1"/>
</dbReference>
<evidence type="ECO:0000256" key="2">
    <source>
        <dbReference type="ARBA" id="ARBA00004733"/>
    </source>
</evidence>
<comment type="catalytic activity">
    <reaction evidence="8 9">
        <text>(1S,2R)-1-C-(indol-3-yl)glycerol 3-phosphate + L-serine = D-glyceraldehyde 3-phosphate + L-tryptophan + H2O</text>
        <dbReference type="Rhea" id="RHEA:10532"/>
        <dbReference type="ChEBI" id="CHEBI:15377"/>
        <dbReference type="ChEBI" id="CHEBI:33384"/>
        <dbReference type="ChEBI" id="CHEBI:57912"/>
        <dbReference type="ChEBI" id="CHEBI:58866"/>
        <dbReference type="ChEBI" id="CHEBI:59776"/>
        <dbReference type="EC" id="4.2.1.20"/>
    </reaction>
</comment>
<dbReference type="Gene3D" id="3.20.20.70">
    <property type="entry name" value="Aldolase class I"/>
    <property type="match status" value="1"/>
</dbReference>
<comment type="pathway">
    <text evidence="2 9">Amino-acid biosynthesis; L-tryptophan biosynthesis; L-tryptophan from chorismate: step 5/5.</text>
</comment>
<evidence type="ECO:0000256" key="3">
    <source>
        <dbReference type="ARBA" id="ARBA00011270"/>
    </source>
</evidence>
<dbReference type="EMBL" id="FOUU01000005">
    <property type="protein sequence ID" value="SFM84672.1"/>
    <property type="molecule type" value="Genomic_DNA"/>
</dbReference>
<evidence type="ECO:0000256" key="10">
    <source>
        <dbReference type="RuleBase" id="RU003662"/>
    </source>
</evidence>
<feature type="active site" description="Proton acceptor" evidence="9">
    <location>
        <position position="49"/>
    </location>
</feature>
<comment type="function">
    <text evidence="1 9">The alpha subunit is responsible for the aldol cleavage of indoleglycerol phosphate to indole and glyceraldehyde 3-phosphate.</text>
</comment>
<evidence type="ECO:0000256" key="7">
    <source>
        <dbReference type="ARBA" id="ARBA00023239"/>
    </source>
</evidence>
<dbReference type="UniPathway" id="UPA00035">
    <property type="reaction ID" value="UER00044"/>
</dbReference>
<dbReference type="HAMAP" id="MF_00131">
    <property type="entry name" value="Trp_synth_alpha"/>
    <property type="match status" value="1"/>
</dbReference>
<dbReference type="PANTHER" id="PTHR43406">
    <property type="entry name" value="TRYPTOPHAN SYNTHASE, ALPHA CHAIN"/>
    <property type="match status" value="1"/>
</dbReference>
<accession>A0A1I4U6R5</accession>
<evidence type="ECO:0000256" key="9">
    <source>
        <dbReference type="HAMAP-Rule" id="MF_00131"/>
    </source>
</evidence>
<evidence type="ECO:0000256" key="5">
    <source>
        <dbReference type="ARBA" id="ARBA00022822"/>
    </source>
</evidence>
<evidence type="ECO:0000256" key="6">
    <source>
        <dbReference type="ARBA" id="ARBA00023141"/>
    </source>
</evidence>
<dbReference type="GO" id="GO:0005829">
    <property type="term" value="C:cytosol"/>
    <property type="evidence" value="ECO:0007669"/>
    <property type="project" value="TreeGrafter"/>
</dbReference>
<keyword evidence="5 9" id="KW-0822">Tryptophan biosynthesis</keyword>
<dbReference type="GO" id="GO:0004834">
    <property type="term" value="F:tryptophan synthase activity"/>
    <property type="evidence" value="ECO:0007669"/>
    <property type="project" value="UniProtKB-UniRule"/>
</dbReference>
<keyword evidence="7 9" id="KW-0456">Lyase</keyword>
<dbReference type="Proteomes" id="UP000199611">
    <property type="component" value="Unassembled WGS sequence"/>
</dbReference>
<dbReference type="EC" id="4.2.1.20" evidence="9"/>
<dbReference type="CDD" id="cd04724">
    <property type="entry name" value="Tryptophan_synthase_alpha"/>
    <property type="match status" value="1"/>
</dbReference>
<reference evidence="11 12" key="1">
    <citation type="submission" date="2016-10" db="EMBL/GenBank/DDBJ databases">
        <authorList>
            <person name="de Groot N.N."/>
        </authorList>
    </citation>
    <scope>NUCLEOTIDE SEQUENCE [LARGE SCALE GENOMIC DNA]</scope>
    <source>
        <strain evidence="11 12">DSM 9990</strain>
    </source>
</reference>
<dbReference type="AlphaFoldDB" id="A0A1I4U6R5"/>
<dbReference type="NCBIfam" id="TIGR00262">
    <property type="entry name" value="trpA"/>
    <property type="match status" value="1"/>
</dbReference>
<feature type="active site" description="Proton acceptor" evidence="9">
    <location>
        <position position="60"/>
    </location>
</feature>
<keyword evidence="6 9" id="KW-0057">Aromatic amino acid biosynthesis</keyword>
<dbReference type="RefSeq" id="WP_093394958.1">
    <property type="nucleotide sequence ID" value="NZ_FOUU01000005.1"/>
</dbReference>
<keyword evidence="4 9" id="KW-0028">Amino-acid biosynthesis</keyword>
<evidence type="ECO:0000313" key="11">
    <source>
        <dbReference type="EMBL" id="SFM84672.1"/>
    </source>
</evidence>
<dbReference type="OrthoDB" id="9804578at2"/>
<dbReference type="STRING" id="39841.SAMN05660836_01671"/>
<sequence>MSRISELFERLKKRKEKALVGFVTAGDPDFDRSLEIILAMCRSGVDILELGVPFSDPTADGPVIQRASQRALKNGMTLRRVLELAGKIREQSDVPLVLFSYYNPLFKYGAERIYRAAVETGIDGMLVVDLPPEEAREFLDQWPGNDIDFIRLIAPTTPAARISAIVKDASGFIYLISKTGVTGSEGVDYGEVSQMVQQVKERTDLPVCVGFGISRADQVKAISSVADGVVIGSAFVKTIEEGLVSGADIPYLIAEQTRKYKEAQWSS</sequence>
<gene>
    <name evidence="9" type="primary">trpA</name>
    <name evidence="11" type="ORF">SAMN05660836_01671</name>
</gene>
<comment type="subunit">
    <text evidence="3 9">Tetramer of two alpha and two beta chains.</text>
</comment>
<dbReference type="SUPFAM" id="SSF51366">
    <property type="entry name" value="Ribulose-phoshate binding barrel"/>
    <property type="match status" value="1"/>
</dbReference>
<protein>
    <recommendedName>
        <fullName evidence="9">Tryptophan synthase alpha chain</fullName>
        <ecNumber evidence="9">4.2.1.20</ecNumber>
    </recommendedName>
</protein>
<keyword evidence="12" id="KW-1185">Reference proteome</keyword>
<evidence type="ECO:0000256" key="8">
    <source>
        <dbReference type="ARBA" id="ARBA00049047"/>
    </source>
</evidence>
<dbReference type="InterPro" id="IPR013785">
    <property type="entry name" value="Aldolase_TIM"/>
</dbReference>
<evidence type="ECO:0000256" key="4">
    <source>
        <dbReference type="ARBA" id="ARBA00022605"/>
    </source>
</evidence>
<dbReference type="InterPro" id="IPR002028">
    <property type="entry name" value="Trp_synthase_suA"/>
</dbReference>